<reference evidence="8 9" key="1">
    <citation type="submission" date="2018-08" db="EMBL/GenBank/DDBJ databases">
        <authorList>
            <person name="Khan S.A."/>
        </authorList>
    </citation>
    <scope>NUCLEOTIDE SEQUENCE [LARGE SCALE GENOMIC DNA]</scope>
    <source>
        <strain evidence="8 9">GTF-13</strain>
    </source>
</reference>
<evidence type="ECO:0000256" key="2">
    <source>
        <dbReference type="ARBA" id="ARBA00022723"/>
    </source>
</evidence>
<dbReference type="PANTHER" id="PTHR37326:SF2">
    <property type="entry name" value="SUCCINYLGLUTAMATE DESUCCINYLASE_ASPARTOACYLASE FAMILY PROTEIN"/>
    <property type="match status" value="1"/>
</dbReference>
<feature type="signal peptide" evidence="6">
    <location>
        <begin position="1"/>
        <end position="21"/>
    </location>
</feature>
<evidence type="ECO:0000256" key="6">
    <source>
        <dbReference type="SAM" id="SignalP"/>
    </source>
</evidence>
<feature type="chain" id="PRO_5018020156" evidence="6">
    <location>
        <begin position="22"/>
        <end position="412"/>
    </location>
</feature>
<dbReference type="GO" id="GO:0016788">
    <property type="term" value="F:hydrolase activity, acting on ester bonds"/>
    <property type="evidence" value="ECO:0007669"/>
    <property type="project" value="InterPro"/>
</dbReference>
<dbReference type="EMBL" id="QWEZ01000001">
    <property type="protein sequence ID" value="RRJ84253.1"/>
    <property type="molecule type" value="Genomic_DNA"/>
</dbReference>
<feature type="compositionally biased region" description="Basic and acidic residues" evidence="5">
    <location>
        <begin position="383"/>
        <end position="406"/>
    </location>
</feature>
<evidence type="ECO:0000256" key="3">
    <source>
        <dbReference type="ARBA" id="ARBA00022801"/>
    </source>
</evidence>
<keyword evidence="9" id="KW-1185">Reference proteome</keyword>
<keyword evidence="3" id="KW-0378">Hydrolase</keyword>
<keyword evidence="6" id="KW-0732">Signal</keyword>
<dbReference type="AlphaFoldDB" id="A0A3P3VU16"/>
<evidence type="ECO:0000256" key="5">
    <source>
        <dbReference type="SAM" id="MobiDB-lite"/>
    </source>
</evidence>
<evidence type="ECO:0000259" key="7">
    <source>
        <dbReference type="Pfam" id="PF24827"/>
    </source>
</evidence>
<proteinExistence type="predicted"/>
<feature type="compositionally biased region" description="Low complexity" evidence="5">
    <location>
        <begin position="46"/>
        <end position="55"/>
    </location>
</feature>
<evidence type="ECO:0000313" key="9">
    <source>
        <dbReference type="Proteomes" id="UP000280792"/>
    </source>
</evidence>
<evidence type="ECO:0000313" key="8">
    <source>
        <dbReference type="EMBL" id="RRJ84253.1"/>
    </source>
</evidence>
<name>A0A3P3VU16_9GAMM</name>
<reference evidence="8 9" key="2">
    <citation type="submission" date="2018-12" db="EMBL/GenBank/DDBJ databases">
        <title>Simiduia agarivorans gen. nov., sp. nov., a marine, agarolytic bacterium isolated from shallow coastal water from Keelung, Taiwan.</title>
        <authorList>
            <person name="Shieh W.Y."/>
        </authorList>
    </citation>
    <scope>NUCLEOTIDE SEQUENCE [LARGE SCALE GENOMIC DNA]</scope>
    <source>
        <strain evidence="8 9">GTF-13</strain>
    </source>
</reference>
<comment type="caution">
    <text evidence="8">The sequence shown here is derived from an EMBL/GenBank/DDBJ whole genome shotgun (WGS) entry which is preliminary data.</text>
</comment>
<accession>A0A3P3VU16</accession>
<keyword evidence="4" id="KW-0862">Zinc</keyword>
<protein>
    <submittedName>
        <fullName evidence="8">Succinylglutamate desuccinylase</fullName>
    </submittedName>
</protein>
<comment type="cofactor">
    <cofactor evidence="1">
        <name>Zn(2+)</name>
        <dbReference type="ChEBI" id="CHEBI:29105"/>
    </cofactor>
</comment>
<dbReference type="CDD" id="cd06251">
    <property type="entry name" value="M14_ASTE_ASPA-like"/>
    <property type="match status" value="1"/>
</dbReference>
<sequence>MAAGLPVALALLLSLPVPPLAADEGVLGSAEFASEAGESRAPEPAPRAAKPSAEPIEQQVKPRAAQDKPFEILGQSIAPGSREPVTWPVSINSIQFQVPVVVAHGGRQGPVMCITAALHGDELNGIEIARQVIYGLEPDTLAGTLVVVPIVNMEGFMKQERYMADRRDLNRFFPGDPKGVTPARYAHGLFQRVILKCDALIDLHTGSYYRTNLPQLRADLTDERVARMVSLFGGMTVLHSQGSRGMLRNAAVEEGIPAVTMEIGGPLSLEPEAVEYGVKAIKTFFGELGMTRSFRFWSTPQPVFYESEWVLADHSGILLAEVELGEKVLEGEVIAQVINPVTNSSQQVLAPYSGTVLGMAVNQFVSPGYVIFRIGKQRTEDEMRAEALRDSQAEDSTDRALDRLVDSEEELP</sequence>
<dbReference type="SUPFAM" id="SSF53187">
    <property type="entry name" value="Zn-dependent exopeptidases"/>
    <property type="match status" value="1"/>
</dbReference>
<dbReference type="PANTHER" id="PTHR37326">
    <property type="entry name" value="BLL3975 PROTEIN"/>
    <property type="match status" value="1"/>
</dbReference>
<dbReference type="InterPro" id="IPR053138">
    <property type="entry name" value="N-alpha-Ac-DABA_deacetylase"/>
</dbReference>
<evidence type="ECO:0000256" key="4">
    <source>
        <dbReference type="ARBA" id="ARBA00022833"/>
    </source>
</evidence>
<feature type="region of interest" description="Disordered" evidence="5">
    <location>
        <begin position="32"/>
        <end position="65"/>
    </location>
</feature>
<dbReference type="Gene3D" id="3.40.630.10">
    <property type="entry name" value="Zn peptidases"/>
    <property type="match status" value="1"/>
</dbReference>
<gene>
    <name evidence="8" type="ORF">D0544_03850</name>
</gene>
<evidence type="ECO:0000256" key="1">
    <source>
        <dbReference type="ARBA" id="ARBA00001947"/>
    </source>
</evidence>
<feature type="domain" description="Succinylglutamate desuccinylase/Aspartoacylase catalytic" evidence="7">
    <location>
        <begin position="109"/>
        <end position="284"/>
    </location>
</feature>
<feature type="region of interest" description="Disordered" evidence="5">
    <location>
        <begin position="383"/>
        <end position="412"/>
    </location>
</feature>
<dbReference type="InterPro" id="IPR055438">
    <property type="entry name" value="AstE_AspA_cat"/>
</dbReference>
<organism evidence="8 9">
    <name type="scientific">Aestuariirhabdus litorea</name>
    <dbReference type="NCBI Taxonomy" id="2528527"/>
    <lineage>
        <taxon>Bacteria</taxon>
        <taxon>Pseudomonadati</taxon>
        <taxon>Pseudomonadota</taxon>
        <taxon>Gammaproteobacteria</taxon>
        <taxon>Oceanospirillales</taxon>
        <taxon>Aestuariirhabdaceae</taxon>
        <taxon>Aestuariirhabdus</taxon>
    </lineage>
</organism>
<dbReference type="Pfam" id="PF24827">
    <property type="entry name" value="AstE_AspA_cat"/>
    <property type="match status" value="1"/>
</dbReference>
<keyword evidence="2" id="KW-0479">Metal-binding</keyword>
<dbReference type="GO" id="GO:0046872">
    <property type="term" value="F:metal ion binding"/>
    <property type="evidence" value="ECO:0007669"/>
    <property type="project" value="UniProtKB-KW"/>
</dbReference>
<dbReference type="Proteomes" id="UP000280792">
    <property type="component" value="Unassembled WGS sequence"/>
</dbReference>